<protein>
    <recommendedName>
        <fullName evidence="1">NADP-dependent oxidoreductase domain-containing protein</fullName>
    </recommendedName>
</protein>
<dbReference type="GO" id="GO:0016491">
    <property type="term" value="F:oxidoreductase activity"/>
    <property type="evidence" value="ECO:0007669"/>
    <property type="project" value="InterPro"/>
</dbReference>
<evidence type="ECO:0000259" key="1">
    <source>
        <dbReference type="Pfam" id="PF00248"/>
    </source>
</evidence>
<accession>A0A1G1Y522</accession>
<evidence type="ECO:0000313" key="3">
    <source>
        <dbReference type="Proteomes" id="UP000178385"/>
    </source>
</evidence>
<dbReference type="InterPro" id="IPR053135">
    <property type="entry name" value="AKR2_Oxidoreductase"/>
</dbReference>
<dbReference type="EMBL" id="MHIG01000028">
    <property type="protein sequence ID" value="OGY46850.1"/>
    <property type="molecule type" value="Genomic_DNA"/>
</dbReference>
<name>A0A1G1Y522_9BACT</name>
<dbReference type="SUPFAM" id="SSF51430">
    <property type="entry name" value="NAD(P)-linked oxidoreductase"/>
    <property type="match status" value="1"/>
</dbReference>
<dbReference type="PRINTS" id="PR00069">
    <property type="entry name" value="ALDKETRDTASE"/>
</dbReference>
<gene>
    <name evidence="2" type="ORF">A2840_02730</name>
</gene>
<feature type="domain" description="NADP-dependent oxidoreductase" evidence="1">
    <location>
        <begin position="10"/>
        <end position="282"/>
    </location>
</feature>
<dbReference type="InterPro" id="IPR023210">
    <property type="entry name" value="NADP_OxRdtase_dom"/>
</dbReference>
<dbReference type="CDD" id="cd19097">
    <property type="entry name" value="AKR_unchar"/>
    <property type="match status" value="1"/>
</dbReference>
<reference evidence="2 3" key="1">
    <citation type="journal article" date="2016" name="Nat. Commun.">
        <title>Thousands of microbial genomes shed light on interconnected biogeochemical processes in an aquifer system.</title>
        <authorList>
            <person name="Anantharaman K."/>
            <person name="Brown C.T."/>
            <person name="Hug L.A."/>
            <person name="Sharon I."/>
            <person name="Castelle C.J."/>
            <person name="Probst A.J."/>
            <person name="Thomas B.C."/>
            <person name="Singh A."/>
            <person name="Wilkins M.J."/>
            <person name="Karaoz U."/>
            <person name="Brodie E.L."/>
            <person name="Williams K.H."/>
            <person name="Hubbard S.S."/>
            <person name="Banfield J.F."/>
        </authorList>
    </citation>
    <scope>NUCLEOTIDE SEQUENCE [LARGE SCALE GENOMIC DNA]</scope>
</reference>
<dbReference type="InterPro" id="IPR036812">
    <property type="entry name" value="NAD(P)_OxRdtase_dom_sf"/>
</dbReference>
<dbReference type="Proteomes" id="UP000178385">
    <property type="component" value="Unassembled WGS sequence"/>
</dbReference>
<sequence length="298" mass="33849">MVMRTVNDLYLGTVKLGVAEYGFSSRQENILEPVDFLNAAGELGMKYFDTAPRYGNSEEILGQFIQQTKITPQIATKVEGLQPNDQNSPKKIEESVRNSLQRLKIKHLEICYLHQSDLNIISDPSIQAGLRQVKKLGLCRQIGVSVYDEPECRYAVESGMFDVVQLPVNVFDSSLYHQFVQPEKKGIRFIARSLLLQGLVGNRDQITTKIAESEPILNYIEQLDTLANQHNYSTVDMALMFVFNLERINQFIIGTTNIENLKHDISCLGKAFPKSLFEQLSNLSKSKKSWADPRVWTK</sequence>
<proteinExistence type="predicted"/>
<dbReference type="InterPro" id="IPR020471">
    <property type="entry name" value="AKR"/>
</dbReference>
<comment type="caution">
    <text evidence="2">The sequence shown here is derived from an EMBL/GenBank/DDBJ whole genome shotgun (WGS) entry which is preliminary data.</text>
</comment>
<dbReference type="PANTHER" id="PTHR43312">
    <property type="entry name" value="D-THREO-ALDOSE 1-DEHYDROGENASE"/>
    <property type="match status" value="1"/>
</dbReference>
<dbReference type="Gene3D" id="3.20.20.100">
    <property type="entry name" value="NADP-dependent oxidoreductase domain"/>
    <property type="match status" value="1"/>
</dbReference>
<organism evidence="2 3">
    <name type="scientific">Candidatus Buchananbacteria bacterium RIFCSPHIGHO2_01_FULL_47_11b</name>
    <dbReference type="NCBI Taxonomy" id="1797537"/>
    <lineage>
        <taxon>Bacteria</taxon>
        <taxon>Candidatus Buchananiibacteriota</taxon>
    </lineage>
</organism>
<dbReference type="AlphaFoldDB" id="A0A1G1Y522"/>
<evidence type="ECO:0000313" key="2">
    <source>
        <dbReference type="EMBL" id="OGY46850.1"/>
    </source>
</evidence>
<dbReference type="Pfam" id="PF00248">
    <property type="entry name" value="Aldo_ket_red"/>
    <property type="match status" value="1"/>
</dbReference>
<dbReference type="PANTHER" id="PTHR43312:SF1">
    <property type="entry name" value="NADP-DEPENDENT OXIDOREDUCTASE DOMAIN-CONTAINING PROTEIN"/>
    <property type="match status" value="1"/>
</dbReference>